<evidence type="ECO:0000256" key="1">
    <source>
        <dbReference type="SAM" id="MobiDB-lite"/>
    </source>
</evidence>
<feature type="compositionally biased region" description="Pro residues" evidence="1">
    <location>
        <begin position="1"/>
        <end position="12"/>
    </location>
</feature>
<reference evidence="2 3" key="1">
    <citation type="submission" date="2019-06" db="EMBL/GenBank/DDBJ databases">
        <title>Whole genome shotgun sequence of Streptomyces cacaoi subsp. cacaoi NBRC 12748.</title>
        <authorList>
            <person name="Hosoyama A."/>
            <person name="Uohara A."/>
            <person name="Ohji S."/>
            <person name="Ichikawa N."/>
        </authorList>
    </citation>
    <scope>NUCLEOTIDE SEQUENCE [LARGE SCALE GENOMIC DNA]</scope>
    <source>
        <strain evidence="2 3">NBRC 12748</strain>
    </source>
</reference>
<evidence type="ECO:0000313" key="3">
    <source>
        <dbReference type="Proteomes" id="UP000319210"/>
    </source>
</evidence>
<comment type="caution">
    <text evidence="2">The sequence shown here is derived from an EMBL/GenBank/DDBJ whole genome shotgun (WGS) entry which is preliminary data.</text>
</comment>
<gene>
    <name evidence="2" type="ORF">SCA03_61650</name>
</gene>
<sequence length="782" mass="84027">MYDDMPTPPPPSTEQGEAGENDDLYERVVQQVLDDESGTEAPGEAVTPDAATGDDTPEEVPVPEPVAEEVAVPEPASEEMPVPEPGGGEGREEEAASNDTSSQQRNAPEASTHMDTVGVALFGDHAHADVVQQFHLKDTLEPYPFTRENVLDDPTFVQVPAWSHAIHAAKENLPHSPVLVVNASRGHGATTFARHLLAALPKDRTLCLLETSWDKPLVSRLPVAGKTACVLDLRTADHDQLDTAFLTGLGKHAGDLATAESCLVVLVSDGQWPAAVPAPARVQRIRLHGTPDGTAVATSLLDQQHRPRLRAIFEKAAGETLRTMPPGRVVWLVNQAIALEDAQVREAEGTGAGEEEQREKLSGAVERLVLGWEDMLSVQFADGRQQAALPQPRDAKSAPKVFDLEERCLSIALAIRGSGPALDVQNDARSLLRHLRNRPEKQARKGDGDLSSVLQGVGLGTRLKAIGADPGPGGEAAYTSPGYSDALLIHVWGDYHELRERLLDWAIACAAGDAAAQPRIVRALLKTIAYHQDDAPLKRLSCYAADPSTRAAAACVAGAAARHPHLGSRTRGLLYQWAGSSAPPTRLLAVDVCRSLPEEQRDAVLVRLRRAGEGAQPEVTGEVLGAFQEIVARPHLIAWFAGELVTWQEQDRSPSALALGMLALMGEMRDGVPWLLTDAAPRLDVAGALGTLLSRSDTCPRTLAVISRWLQQCPEGPLYDGVLSTVRNAFETRAGFKALATVMLHLAHVERPDGSPADRRLKNLLSQDPDVRALLPEPETAE</sequence>
<proteinExistence type="predicted"/>
<feature type="compositionally biased region" description="Polar residues" evidence="1">
    <location>
        <begin position="97"/>
        <end position="106"/>
    </location>
</feature>
<evidence type="ECO:0000313" key="2">
    <source>
        <dbReference type="EMBL" id="GEB53614.1"/>
    </source>
</evidence>
<dbReference type="EMBL" id="BJMM01000057">
    <property type="protein sequence ID" value="GEB53614.1"/>
    <property type="molecule type" value="Genomic_DNA"/>
</dbReference>
<organism evidence="2 3">
    <name type="scientific">Streptomyces cacaoi</name>
    <dbReference type="NCBI Taxonomy" id="1898"/>
    <lineage>
        <taxon>Bacteria</taxon>
        <taxon>Bacillati</taxon>
        <taxon>Actinomycetota</taxon>
        <taxon>Actinomycetes</taxon>
        <taxon>Kitasatosporales</taxon>
        <taxon>Streptomycetaceae</taxon>
        <taxon>Streptomyces</taxon>
    </lineage>
</organism>
<name>A0A4Y3R7R8_STRCI</name>
<feature type="compositionally biased region" description="Low complexity" evidence="1">
    <location>
        <begin position="68"/>
        <end position="80"/>
    </location>
</feature>
<protein>
    <submittedName>
        <fullName evidence="2">Uncharacterized protein</fullName>
    </submittedName>
</protein>
<accession>A0A4Y3R7R8</accession>
<dbReference type="Proteomes" id="UP000319210">
    <property type="component" value="Unassembled WGS sequence"/>
</dbReference>
<dbReference type="AlphaFoldDB" id="A0A4Y3R7R8"/>
<keyword evidence="3" id="KW-1185">Reference proteome</keyword>
<feature type="region of interest" description="Disordered" evidence="1">
    <location>
        <begin position="1"/>
        <end position="112"/>
    </location>
</feature>